<evidence type="ECO:0000256" key="3">
    <source>
        <dbReference type="ARBA" id="ARBA00023163"/>
    </source>
</evidence>
<dbReference type="Proteomes" id="UP000366065">
    <property type="component" value="Unassembled WGS sequence"/>
</dbReference>
<dbReference type="InterPro" id="IPR000792">
    <property type="entry name" value="Tscrpt_reg_LuxR_C"/>
</dbReference>
<dbReference type="Gene3D" id="1.10.10.10">
    <property type="entry name" value="Winged helix-like DNA-binding domain superfamily/Winged helix DNA-binding domain"/>
    <property type="match status" value="1"/>
</dbReference>
<dbReference type="Pfam" id="PF00196">
    <property type="entry name" value="GerE"/>
    <property type="match status" value="1"/>
</dbReference>
<evidence type="ECO:0000256" key="2">
    <source>
        <dbReference type="ARBA" id="ARBA00023125"/>
    </source>
</evidence>
<dbReference type="PROSITE" id="PS50043">
    <property type="entry name" value="HTH_LUXR_2"/>
    <property type="match status" value="1"/>
</dbReference>
<keyword evidence="6" id="KW-1185">Reference proteome</keyword>
<evidence type="ECO:0000313" key="5">
    <source>
        <dbReference type="EMBL" id="VVD76100.1"/>
    </source>
</evidence>
<dbReference type="PANTHER" id="PTHR44688:SF16">
    <property type="entry name" value="DNA-BINDING TRANSCRIPTIONAL ACTIVATOR DEVR_DOSR"/>
    <property type="match status" value="1"/>
</dbReference>
<gene>
    <name evidence="5" type="ORF">PCA20602_00861</name>
</gene>
<keyword evidence="3" id="KW-0804">Transcription</keyword>
<dbReference type="PANTHER" id="PTHR44688">
    <property type="entry name" value="DNA-BINDING TRANSCRIPTIONAL ACTIVATOR DEVR_DOSR"/>
    <property type="match status" value="1"/>
</dbReference>
<organism evidence="5 6">
    <name type="scientific">Pandoraea capi</name>
    <dbReference type="NCBI Taxonomy" id="2508286"/>
    <lineage>
        <taxon>Bacteria</taxon>
        <taxon>Pseudomonadati</taxon>
        <taxon>Pseudomonadota</taxon>
        <taxon>Betaproteobacteria</taxon>
        <taxon>Burkholderiales</taxon>
        <taxon>Burkholderiaceae</taxon>
        <taxon>Pandoraea</taxon>
    </lineage>
</organism>
<protein>
    <submittedName>
        <fullName evidence="5">Phosphohydrolase</fullName>
    </submittedName>
</protein>
<dbReference type="SMART" id="SM00421">
    <property type="entry name" value="HTH_LUXR"/>
    <property type="match status" value="1"/>
</dbReference>
<accession>A0ABY6VQI9</accession>
<keyword evidence="2" id="KW-0238">DNA-binding</keyword>
<dbReference type="InterPro" id="IPR016032">
    <property type="entry name" value="Sig_transdc_resp-reg_C-effctor"/>
</dbReference>
<dbReference type="PRINTS" id="PR00038">
    <property type="entry name" value="HTHLUXR"/>
</dbReference>
<evidence type="ECO:0000259" key="4">
    <source>
        <dbReference type="PROSITE" id="PS50043"/>
    </source>
</evidence>
<comment type="caution">
    <text evidence="5">The sequence shown here is derived from an EMBL/GenBank/DDBJ whole genome shotgun (WGS) entry which is preliminary data.</text>
</comment>
<dbReference type="SUPFAM" id="SSF46894">
    <property type="entry name" value="C-terminal effector domain of the bipartite response regulators"/>
    <property type="match status" value="1"/>
</dbReference>
<evidence type="ECO:0000256" key="1">
    <source>
        <dbReference type="ARBA" id="ARBA00023015"/>
    </source>
</evidence>
<dbReference type="CDD" id="cd06170">
    <property type="entry name" value="LuxR_C_like"/>
    <property type="match status" value="1"/>
</dbReference>
<proteinExistence type="predicted"/>
<dbReference type="EMBL" id="CABPRV010000002">
    <property type="protein sequence ID" value="VVD76100.1"/>
    <property type="molecule type" value="Genomic_DNA"/>
</dbReference>
<keyword evidence="1" id="KW-0805">Transcription regulation</keyword>
<reference evidence="5 6" key="1">
    <citation type="submission" date="2019-08" db="EMBL/GenBank/DDBJ databases">
        <authorList>
            <person name="Peeters C."/>
        </authorList>
    </citation>
    <scope>NUCLEOTIDE SEQUENCE [LARGE SCALE GENOMIC DNA]</scope>
    <source>
        <strain evidence="5 6">LMG 20602</strain>
    </source>
</reference>
<name>A0ABY6VQI9_9BURK</name>
<sequence>MYLPGQVTHSDSKIPALADGTAALRRAAVLSSTSGRHYIDLLDAGAGKFDPDIVTAIVATAQGRTVPPRAATASANPLLSPRELDVLRQISAGLSNKEAARALALSPSTVRTHVESIFRKLDCSTRAAATLKALTAGML</sequence>
<dbReference type="InterPro" id="IPR036388">
    <property type="entry name" value="WH-like_DNA-bd_sf"/>
</dbReference>
<feature type="domain" description="HTH luxR-type" evidence="4">
    <location>
        <begin position="72"/>
        <end position="137"/>
    </location>
</feature>
<evidence type="ECO:0000313" key="6">
    <source>
        <dbReference type="Proteomes" id="UP000366065"/>
    </source>
</evidence>